<dbReference type="Gene3D" id="3.20.20.80">
    <property type="entry name" value="Glycosidases"/>
    <property type="match status" value="1"/>
</dbReference>
<comment type="caution">
    <text evidence="10">The sequence shown here is derived from an EMBL/GenBank/DDBJ whole genome shotgun (WGS) entry which is preliminary data.</text>
</comment>
<evidence type="ECO:0000256" key="3">
    <source>
        <dbReference type="ARBA" id="ARBA00012756"/>
    </source>
</evidence>
<evidence type="ECO:0000256" key="2">
    <source>
        <dbReference type="ARBA" id="ARBA00005940"/>
    </source>
</evidence>
<dbReference type="Gene3D" id="3.40.50.880">
    <property type="match status" value="1"/>
</dbReference>
<dbReference type="InterPro" id="IPR003476">
    <property type="entry name" value="Glyco_hydro_42"/>
</dbReference>
<dbReference type="Pfam" id="PF08532">
    <property type="entry name" value="Glyco_hydro_42M"/>
    <property type="match status" value="1"/>
</dbReference>
<accession>A0ABT0XR63</accession>
<dbReference type="PIRSF" id="PIRSF001084">
    <property type="entry name" value="B-galactosidase"/>
    <property type="match status" value="1"/>
</dbReference>
<reference evidence="10 11" key="1">
    <citation type="submission" date="2022-06" db="EMBL/GenBank/DDBJ databases">
        <title>Actinoplanes abujensis sp. nov., isolated from Nigerian arid soil.</title>
        <authorList>
            <person name="Ding P."/>
        </authorList>
    </citation>
    <scope>NUCLEOTIDE SEQUENCE [LARGE SCALE GENOMIC DNA]</scope>
    <source>
        <strain evidence="11">TRM88002</strain>
    </source>
</reference>
<evidence type="ECO:0000313" key="11">
    <source>
        <dbReference type="Proteomes" id="UP001523216"/>
    </source>
</evidence>
<keyword evidence="5 6" id="KW-0326">Glycosidase</keyword>
<feature type="compositionally biased region" description="Low complexity" evidence="7">
    <location>
        <begin position="284"/>
        <end position="336"/>
    </location>
</feature>
<dbReference type="Proteomes" id="UP001523216">
    <property type="component" value="Unassembled WGS sequence"/>
</dbReference>
<dbReference type="EC" id="3.2.1.23" evidence="3 6"/>
<feature type="domain" description="Glycoside hydrolase family 42 N-terminal" evidence="8">
    <location>
        <begin position="7"/>
        <end position="281"/>
    </location>
</feature>
<gene>
    <name evidence="10" type="ORF">LXN57_01600</name>
</gene>
<evidence type="ECO:0000259" key="8">
    <source>
        <dbReference type="Pfam" id="PF02449"/>
    </source>
</evidence>
<evidence type="ECO:0000256" key="6">
    <source>
        <dbReference type="PIRNR" id="PIRNR001084"/>
    </source>
</evidence>
<evidence type="ECO:0000256" key="4">
    <source>
        <dbReference type="ARBA" id="ARBA00022801"/>
    </source>
</evidence>
<protein>
    <recommendedName>
        <fullName evidence="3 6">Beta-galactosidase</fullName>
        <shortName evidence="6">Beta-gal</shortName>
        <ecNumber evidence="3 6">3.2.1.23</ecNumber>
    </recommendedName>
</protein>
<evidence type="ECO:0000259" key="9">
    <source>
        <dbReference type="Pfam" id="PF08532"/>
    </source>
</evidence>
<dbReference type="SUPFAM" id="SSF52317">
    <property type="entry name" value="Class I glutamine amidotransferase-like"/>
    <property type="match status" value="1"/>
</dbReference>
<dbReference type="GO" id="GO:0004565">
    <property type="term" value="F:beta-galactosidase activity"/>
    <property type="evidence" value="ECO:0007669"/>
    <property type="project" value="UniProtKB-EC"/>
</dbReference>
<comment type="similarity">
    <text evidence="2 6">Belongs to the glycosyl hydrolase 42 family.</text>
</comment>
<feature type="domain" description="Glycoside hydrolase family 42 N-terminal" evidence="8">
    <location>
        <begin position="347"/>
        <end position="432"/>
    </location>
</feature>
<sequence length="619" mass="67285">MIFFGGDWNPEQWPSKVWHEDVALMREAHVNLVTVGVFSWSRLQPAPDRFDFGWLDEALDLLRDNDIGACLATPTASPPPWFTDGLPVTADGVRLTYGSRDTYCVNAPAYLAASSHIASALAERYSHHPALRMWHVHNEYGTTCYCDHCAAAFRLWLFRAYGDPDALNAAWSTDFWSQRYASFDEVRPPRTTQYLNNPAHLLDYRRFVSDAMLDHYVRQRDIVRPSGKPVTTNFALGGWVPVDHARWSREVDVVAVDDYPASVAGHLDDRAFVADLARGWAASAGGSSVSGSAGASSVSGWAGGSSESRSTGGSTVSGWHCGSGVSRSTGGSSVSGWDGGPSEAGSTDGRPWLVMEHAPGAVVEQGVVRALAEGEALAAAQTYTDRGATGVMYFQWRASRGGAEQWHPAIVPHEGPDTPVFREIAAVGAALAGCTPPTERADRALLYDEQTMWAWQSPHLPTRQIDYEATCRRWHRALGPPVDVIPIGAPLDTYRVVAAPLLHLVSSATHRALRSYVKASGTLILTFGCGLTDEHCRVTPGAFDDLLGIRAIRHLPGEGHLWLDDLEPAGAEVVLRAFGDRPVVTEHRYGLGLARFLATDLEDLTPWLQPSCSAPAESH</sequence>
<keyword evidence="11" id="KW-1185">Reference proteome</keyword>
<evidence type="ECO:0000256" key="7">
    <source>
        <dbReference type="SAM" id="MobiDB-lite"/>
    </source>
</evidence>
<dbReference type="InterPro" id="IPR013529">
    <property type="entry name" value="Glyco_hydro_42_N"/>
</dbReference>
<name>A0ABT0XR63_9ACTN</name>
<dbReference type="InterPro" id="IPR017853">
    <property type="entry name" value="GH"/>
</dbReference>
<dbReference type="CDD" id="cd03143">
    <property type="entry name" value="A4_beta-galactosidase_middle_domain"/>
    <property type="match status" value="1"/>
</dbReference>
<dbReference type="Pfam" id="PF02449">
    <property type="entry name" value="Glyco_hydro_42"/>
    <property type="match status" value="2"/>
</dbReference>
<dbReference type="InterPro" id="IPR013738">
    <property type="entry name" value="Beta_galactosidase_Trimer"/>
</dbReference>
<dbReference type="PANTHER" id="PTHR36447:SF1">
    <property type="entry name" value="BETA-GALACTOSIDASE GANA"/>
    <property type="match status" value="1"/>
</dbReference>
<proteinExistence type="inferred from homology"/>
<organism evidence="10 11">
    <name type="scientific">Paractinoplanes hotanensis</name>
    <dbReference type="NCBI Taxonomy" id="2906497"/>
    <lineage>
        <taxon>Bacteria</taxon>
        <taxon>Bacillati</taxon>
        <taxon>Actinomycetota</taxon>
        <taxon>Actinomycetes</taxon>
        <taxon>Micromonosporales</taxon>
        <taxon>Micromonosporaceae</taxon>
        <taxon>Paractinoplanes</taxon>
    </lineage>
</organism>
<evidence type="ECO:0000256" key="1">
    <source>
        <dbReference type="ARBA" id="ARBA00001412"/>
    </source>
</evidence>
<comment type="catalytic activity">
    <reaction evidence="1 6">
        <text>Hydrolysis of terminal non-reducing beta-D-galactose residues in beta-D-galactosides.</text>
        <dbReference type="EC" id="3.2.1.23"/>
    </reaction>
</comment>
<dbReference type="EMBL" id="JAMQOL010000002">
    <property type="protein sequence ID" value="MCM4076253.1"/>
    <property type="molecule type" value="Genomic_DNA"/>
</dbReference>
<evidence type="ECO:0000256" key="5">
    <source>
        <dbReference type="ARBA" id="ARBA00023295"/>
    </source>
</evidence>
<feature type="region of interest" description="Disordered" evidence="7">
    <location>
        <begin position="284"/>
        <end position="351"/>
    </location>
</feature>
<dbReference type="RefSeq" id="WP_251796162.1">
    <property type="nucleotide sequence ID" value="NZ_JAMQOL010000002.1"/>
</dbReference>
<feature type="domain" description="Beta-galactosidase trimerisation" evidence="9">
    <location>
        <begin position="441"/>
        <end position="603"/>
    </location>
</feature>
<keyword evidence="4 6" id="KW-0378">Hydrolase</keyword>
<dbReference type="PANTHER" id="PTHR36447">
    <property type="entry name" value="BETA-GALACTOSIDASE GANA"/>
    <property type="match status" value="1"/>
</dbReference>
<dbReference type="InterPro" id="IPR029062">
    <property type="entry name" value="Class_I_gatase-like"/>
</dbReference>
<dbReference type="SUPFAM" id="SSF51445">
    <property type="entry name" value="(Trans)glycosidases"/>
    <property type="match status" value="1"/>
</dbReference>
<evidence type="ECO:0000313" key="10">
    <source>
        <dbReference type="EMBL" id="MCM4076253.1"/>
    </source>
</evidence>